<gene>
    <name evidence="4" type="ORF">CMEL01_16706</name>
</gene>
<name>A0AAI9XNL2_9PEZI</name>
<dbReference type="Proteomes" id="UP001239795">
    <property type="component" value="Unassembled WGS sequence"/>
</dbReference>
<evidence type="ECO:0000256" key="1">
    <source>
        <dbReference type="ARBA" id="ARBA00022737"/>
    </source>
</evidence>
<dbReference type="EMBL" id="MLGG01000030">
    <property type="protein sequence ID" value="KAK1454495.1"/>
    <property type="molecule type" value="Genomic_DNA"/>
</dbReference>
<dbReference type="InterPro" id="IPR027417">
    <property type="entry name" value="P-loop_NTPase"/>
</dbReference>
<feature type="repeat" description="ANK" evidence="2">
    <location>
        <begin position="528"/>
        <end position="560"/>
    </location>
</feature>
<evidence type="ECO:0000259" key="3">
    <source>
        <dbReference type="Pfam" id="PF24883"/>
    </source>
</evidence>
<dbReference type="SUPFAM" id="SSF48403">
    <property type="entry name" value="Ankyrin repeat"/>
    <property type="match status" value="1"/>
</dbReference>
<dbReference type="Pfam" id="PF12796">
    <property type="entry name" value="Ank_2"/>
    <property type="match status" value="2"/>
</dbReference>
<dbReference type="Pfam" id="PF24883">
    <property type="entry name" value="NPHP3_N"/>
    <property type="match status" value="1"/>
</dbReference>
<dbReference type="InterPro" id="IPR002110">
    <property type="entry name" value="Ankyrin_rpt"/>
</dbReference>
<accession>A0AAI9XNL2</accession>
<evidence type="ECO:0000313" key="5">
    <source>
        <dbReference type="Proteomes" id="UP001239795"/>
    </source>
</evidence>
<dbReference type="PANTHER" id="PTHR10039:SF5">
    <property type="entry name" value="NACHT DOMAIN-CONTAINING PROTEIN"/>
    <property type="match status" value="1"/>
</dbReference>
<dbReference type="SUPFAM" id="SSF52540">
    <property type="entry name" value="P-loop containing nucleoside triphosphate hydrolases"/>
    <property type="match status" value="1"/>
</dbReference>
<keyword evidence="2" id="KW-0040">ANK repeat</keyword>
<sequence length="693" mass="77494">MQSQNHGFLWIRGKAGAGKSTMMKFLFLETKRKDNTPTASFFFNARGDYLEKSITGMYRSILLQLLQLFPDLQSVLDDTDIIPWSQQDCPNLNVLKELLRGAVTALGQRSFTCFIDALDECDEQEVRDMVQYFEDLTTNTTDNSIQFRVCFSSRPYPYIDIRQGALLTLEDQKGHTEDLTKYVKNRLNIRDPLLLAEMQDKILDKAGGIFMWVVLVVEILNKEANCGALAVRKKISEIPSELSNLFRRILKRDEERQEWLLLCILWVLCAKRPLGPEEFRHALWAGLLETDEVDHELPNDTDNDAVSLVTSSSKGLVEVTKSKEPKVQFIHQSVPDFLVKEKGLQDLWPDLGFDWEGRSHERLRLCCATYLSHPEVQTFLSGPKDGDKPIAMAGKYSFLQYASQQILHHANIAALAAPQDDFLSHFFASGGVGVINLFERRKTRAYSVHATPLYILADQGLENLVHIQMKKERPVYAPKETYGYPLFAGLANGHTGTVAALLGLSSIICNGVSIMEGLKYKKNFTEYKGRTPLSWAAQEGRLGIAQALVQGGADTNEADRKGSTPLLRALQNRHQAVARLLIEKGADITTRAKNGRTALILASQNGHEAVARLLIEKGAGINTQDAYGRTALILASQNGHEAVARLLIEKGVDINTRDNGGWTARIWAFQKRHGAVARLLIKKGADTNETDVK</sequence>
<keyword evidence="1" id="KW-0677">Repeat</keyword>
<evidence type="ECO:0000256" key="2">
    <source>
        <dbReference type="PROSITE-ProRule" id="PRU00023"/>
    </source>
</evidence>
<feature type="repeat" description="ANK" evidence="2">
    <location>
        <begin position="627"/>
        <end position="659"/>
    </location>
</feature>
<protein>
    <recommendedName>
        <fullName evidence="3">Nephrocystin 3-like N-terminal domain-containing protein</fullName>
    </recommendedName>
</protein>
<dbReference type="PROSITE" id="PS50088">
    <property type="entry name" value="ANK_REPEAT"/>
    <property type="match status" value="4"/>
</dbReference>
<feature type="repeat" description="ANK" evidence="2">
    <location>
        <begin position="594"/>
        <end position="626"/>
    </location>
</feature>
<feature type="repeat" description="ANK" evidence="2">
    <location>
        <begin position="561"/>
        <end position="593"/>
    </location>
</feature>
<dbReference type="AlphaFoldDB" id="A0AAI9XNL2"/>
<dbReference type="Gene3D" id="1.25.40.20">
    <property type="entry name" value="Ankyrin repeat-containing domain"/>
    <property type="match status" value="1"/>
</dbReference>
<dbReference type="Gene3D" id="3.40.50.300">
    <property type="entry name" value="P-loop containing nucleotide triphosphate hydrolases"/>
    <property type="match status" value="1"/>
</dbReference>
<keyword evidence="5" id="KW-1185">Reference proteome</keyword>
<feature type="domain" description="Nephrocystin 3-like N-terminal" evidence="3">
    <location>
        <begin position="3"/>
        <end position="154"/>
    </location>
</feature>
<evidence type="ECO:0000313" key="4">
    <source>
        <dbReference type="EMBL" id="KAK1454495.1"/>
    </source>
</evidence>
<reference evidence="4 5" key="1">
    <citation type="submission" date="2016-10" db="EMBL/GenBank/DDBJ databases">
        <title>The genome sequence of Colletotrichum fioriniae PJ7.</title>
        <authorList>
            <person name="Baroncelli R."/>
        </authorList>
    </citation>
    <scope>NUCLEOTIDE SEQUENCE [LARGE SCALE GENOMIC DNA]</scope>
    <source>
        <strain evidence="4">Col 31</strain>
    </source>
</reference>
<dbReference type="InterPro" id="IPR056884">
    <property type="entry name" value="NPHP3-like_N"/>
</dbReference>
<dbReference type="PROSITE" id="PS50297">
    <property type="entry name" value="ANK_REP_REGION"/>
    <property type="match status" value="4"/>
</dbReference>
<comment type="caution">
    <text evidence="4">The sequence shown here is derived from an EMBL/GenBank/DDBJ whole genome shotgun (WGS) entry which is preliminary data.</text>
</comment>
<dbReference type="PANTHER" id="PTHR10039">
    <property type="entry name" value="AMELOGENIN"/>
    <property type="match status" value="1"/>
</dbReference>
<dbReference type="SMART" id="SM00248">
    <property type="entry name" value="ANK"/>
    <property type="match status" value="5"/>
</dbReference>
<dbReference type="PRINTS" id="PR01415">
    <property type="entry name" value="ANKYRIN"/>
</dbReference>
<dbReference type="InterPro" id="IPR036770">
    <property type="entry name" value="Ankyrin_rpt-contain_sf"/>
</dbReference>
<organism evidence="4 5">
    <name type="scientific">Colletotrichum melonis</name>
    <dbReference type="NCBI Taxonomy" id="1209925"/>
    <lineage>
        <taxon>Eukaryota</taxon>
        <taxon>Fungi</taxon>
        <taxon>Dikarya</taxon>
        <taxon>Ascomycota</taxon>
        <taxon>Pezizomycotina</taxon>
        <taxon>Sordariomycetes</taxon>
        <taxon>Hypocreomycetidae</taxon>
        <taxon>Glomerellales</taxon>
        <taxon>Glomerellaceae</taxon>
        <taxon>Colletotrichum</taxon>
        <taxon>Colletotrichum acutatum species complex</taxon>
    </lineage>
</organism>
<proteinExistence type="predicted"/>